<dbReference type="AlphaFoldDB" id="X1EHJ9"/>
<name>X1EHJ9_9ZZZZ</name>
<comment type="caution">
    <text evidence="1">The sequence shown here is derived from an EMBL/GenBank/DDBJ whole genome shotgun (WGS) entry which is preliminary data.</text>
</comment>
<proteinExistence type="predicted"/>
<protein>
    <submittedName>
        <fullName evidence="1">Uncharacterized protein</fullName>
    </submittedName>
</protein>
<evidence type="ECO:0000313" key="1">
    <source>
        <dbReference type="EMBL" id="GAH16584.1"/>
    </source>
</evidence>
<accession>X1EHJ9</accession>
<reference evidence="1" key="1">
    <citation type="journal article" date="2014" name="Front. Microbiol.">
        <title>High frequency of phylogenetically diverse reductive dehalogenase-homologous genes in deep subseafloor sedimentary metagenomes.</title>
        <authorList>
            <person name="Kawai M."/>
            <person name="Futagami T."/>
            <person name="Toyoda A."/>
            <person name="Takaki Y."/>
            <person name="Nishi S."/>
            <person name="Hori S."/>
            <person name="Arai W."/>
            <person name="Tsubouchi T."/>
            <person name="Morono Y."/>
            <person name="Uchiyama I."/>
            <person name="Ito T."/>
            <person name="Fujiyama A."/>
            <person name="Inagaki F."/>
            <person name="Takami H."/>
        </authorList>
    </citation>
    <scope>NUCLEOTIDE SEQUENCE</scope>
    <source>
        <strain evidence="1">Expedition CK06-06</strain>
    </source>
</reference>
<gene>
    <name evidence="1" type="ORF">S01H4_54958</name>
</gene>
<organism evidence="1">
    <name type="scientific">marine sediment metagenome</name>
    <dbReference type="NCBI Taxonomy" id="412755"/>
    <lineage>
        <taxon>unclassified sequences</taxon>
        <taxon>metagenomes</taxon>
        <taxon>ecological metagenomes</taxon>
    </lineage>
</organism>
<dbReference type="EMBL" id="BART01031673">
    <property type="protein sequence ID" value="GAH16584.1"/>
    <property type="molecule type" value="Genomic_DNA"/>
</dbReference>
<sequence>MAYDGVEGKHIYLGRSIFELFKNFHERRKLNHDTMYQDYQKYIIFGFRGSSY</sequence>